<sequence>MNRLRALPPALLWAFPLGLAALALSAASGGLSRSFLDPDESAHYVNTLFIADWLRAGCPSPMPFARDFYAHFPKLSIGHWPPGWYALLAPLFAALRPSPFGAAILSAFIAGLPALTIVWALDRVGARRWGIVAAFAYLLLPLVANEARYFRIDQPVALVAGLAAIAWFRATERPGLWRYLLFGALAAFATLTKGNGALAVLIPAFDILMAGRWRQLADWRLWVAAAATLIVVAPWYYVSFKISAGGFNYAPGPAYAWLSLKTDAAALYETLGAIGLLAALFGAVTGWQEPLFRPIVRLSIAVILATLLFQAAIPVALEDRYVLPAIPWLVVLIAIGPLAAAERNPIGAIVPTIVILAALVPLIGGVAHQPAKPDIGAPAIARAMSHQPGIWLIDGRAGGEGAVIAEAAYADDGRRAIWAARASQWLSASDFMGRGYRLSVHSPAEARGVLDRLGVVGVVSVAEKGRLAYPHSALLREAVGLPGFSIDDHPFVTGTGSNLIAERKAPIAAHPELLTSGSGSADVAAMGKALR</sequence>
<comment type="subcellular location">
    <subcellularLocation>
        <location evidence="1">Cell membrane</location>
        <topology evidence="1">Multi-pass membrane protein</topology>
    </subcellularLocation>
</comment>
<evidence type="ECO:0000313" key="10">
    <source>
        <dbReference type="EMBL" id="MDH7638625.1"/>
    </source>
</evidence>
<dbReference type="EC" id="2.4.-.-" evidence="10"/>
<evidence type="ECO:0000259" key="9">
    <source>
        <dbReference type="Pfam" id="PF13231"/>
    </source>
</evidence>
<keyword evidence="5 8" id="KW-0812">Transmembrane</keyword>
<evidence type="ECO:0000256" key="5">
    <source>
        <dbReference type="ARBA" id="ARBA00022692"/>
    </source>
</evidence>
<keyword evidence="3 10" id="KW-0328">Glycosyltransferase</keyword>
<keyword evidence="11" id="KW-1185">Reference proteome</keyword>
<evidence type="ECO:0000256" key="2">
    <source>
        <dbReference type="ARBA" id="ARBA00022475"/>
    </source>
</evidence>
<feature type="transmembrane region" description="Helical" evidence="8">
    <location>
        <begin position="265"/>
        <end position="283"/>
    </location>
</feature>
<keyword evidence="6 8" id="KW-1133">Transmembrane helix</keyword>
<evidence type="ECO:0000256" key="3">
    <source>
        <dbReference type="ARBA" id="ARBA00022676"/>
    </source>
</evidence>
<organism evidence="10 11">
    <name type="scientific">Sphingomonas oryzagri</name>
    <dbReference type="NCBI Taxonomy" id="3042314"/>
    <lineage>
        <taxon>Bacteria</taxon>
        <taxon>Pseudomonadati</taxon>
        <taxon>Pseudomonadota</taxon>
        <taxon>Alphaproteobacteria</taxon>
        <taxon>Sphingomonadales</taxon>
        <taxon>Sphingomonadaceae</taxon>
        <taxon>Sphingomonas</taxon>
    </lineage>
</organism>
<dbReference type="PANTHER" id="PTHR33908:SF11">
    <property type="entry name" value="MEMBRANE PROTEIN"/>
    <property type="match status" value="1"/>
</dbReference>
<evidence type="ECO:0000256" key="8">
    <source>
        <dbReference type="SAM" id="Phobius"/>
    </source>
</evidence>
<name>A0ABT6MZY7_9SPHN</name>
<keyword evidence="4 10" id="KW-0808">Transferase</keyword>
<dbReference type="Proteomes" id="UP001160625">
    <property type="component" value="Unassembled WGS sequence"/>
</dbReference>
<feature type="transmembrane region" description="Helical" evidence="8">
    <location>
        <begin position="295"/>
        <end position="315"/>
    </location>
</feature>
<reference evidence="10" key="1">
    <citation type="submission" date="2023-04" db="EMBL/GenBank/DDBJ databases">
        <title>Sphingomonas sp. MAHUQ-71 isolated from rice field.</title>
        <authorList>
            <person name="Huq M.A."/>
        </authorList>
    </citation>
    <scope>NUCLEOTIDE SEQUENCE</scope>
    <source>
        <strain evidence="10">MAHUQ-71</strain>
    </source>
</reference>
<feature type="transmembrane region" description="Helical" evidence="8">
    <location>
        <begin position="176"/>
        <end position="209"/>
    </location>
</feature>
<comment type="caution">
    <text evidence="10">The sequence shown here is derived from an EMBL/GenBank/DDBJ whole genome shotgun (WGS) entry which is preliminary data.</text>
</comment>
<evidence type="ECO:0000256" key="4">
    <source>
        <dbReference type="ARBA" id="ARBA00022679"/>
    </source>
</evidence>
<evidence type="ECO:0000256" key="7">
    <source>
        <dbReference type="ARBA" id="ARBA00023136"/>
    </source>
</evidence>
<feature type="transmembrane region" description="Helical" evidence="8">
    <location>
        <begin position="127"/>
        <end position="145"/>
    </location>
</feature>
<dbReference type="RefSeq" id="WP_281043911.1">
    <property type="nucleotide sequence ID" value="NZ_JARYGZ010000001.1"/>
</dbReference>
<dbReference type="Pfam" id="PF13231">
    <property type="entry name" value="PMT_2"/>
    <property type="match status" value="1"/>
</dbReference>
<proteinExistence type="predicted"/>
<dbReference type="GO" id="GO:0016757">
    <property type="term" value="F:glycosyltransferase activity"/>
    <property type="evidence" value="ECO:0007669"/>
    <property type="project" value="UniProtKB-KW"/>
</dbReference>
<dbReference type="InterPro" id="IPR038731">
    <property type="entry name" value="RgtA/B/C-like"/>
</dbReference>
<dbReference type="PANTHER" id="PTHR33908">
    <property type="entry name" value="MANNOSYLTRANSFERASE YKCB-RELATED"/>
    <property type="match status" value="1"/>
</dbReference>
<evidence type="ECO:0000313" key="11">
    <source>
        <dbReference type="Proteomes" id="UP001160625"/>
    </source>
</evidence>
<feature type="transmembrane region" description="Helical" evidence="8">
    <location>
        <begin position="321"/>
        <end position="341"/>
    </location>
</feature>
<accession>A0ABT6MZY7</accession>
<feature type="transmembrane region" description="Helical" evidence="8">
    <location>
        <begin position="102"/>
        <end position="121"/>
    </location>
</feature>
<dbReference type="EMBL" id="JARYGZ010000001">
    <property type="protein sequence ID" value="MDH7638625.1"/>
    <property type="molecule type" value="Genomic_DNA"/>
</dbReference>
<evidence type="ECO:0000256" key="6">
    <source>
        <dbReference type="ARBA" id="ARBA00022989"/>
    </source>
</evidence>
<feature type="transmembrane region" description="Helical" evidence="8">
    <location>
        <begin position="348"/>
        <end position="367"/>
    </location>
</feature>
<keyword evidence="7 8" id="KW-0472">Membrane</keyword>
<keyword evidence="2" id="KW-1003">Cell membrane</keyword>
<dbReference type="InterPro" id="IPR050297">
    <property type="entry name" value="LipidA_mod_glycosyltrf_83"/>
</dbReference>
<gene>
    <name evidence="10" type="ORF">QGN17_07765</name>
</gene>
<protein>
    <submittedName>
        <fullName evidence="10">Glycosyltransferase family 39 protein</fullName>
        <ecNumber evidence="10">2.4.-.-</ecNumber>
    </submittedName>
</protein>
<feature type="transmembrane region" description="Helical" evidence="8">
    <location>
        <begin position="221"/>
        <end position="238"/>
    </location>
</feature>
<evidence type="ECO:0000256" key="1">
    <source>
        <dbReference type="ARBA" id="ARBA00004651"/>
    </source>
</evidence>
<feature type="domain" description="Glycosyltransferase RgtA/B/C/D-like" evidence="9">
    <location>
        <begin position="85"/>
        <end position="237"/>
    </location>
</feature>